<proteinExistence type="predicted"/>
<dbReference type="EMBL" id="LUKE01000001">
    <property type="protein sequence ID" value="KYG66728.1"/>
    <property type="molecule type" value="Genomic_DNA"/>
</dbReference>
<dbReference type="InterPro" id="IPR000297">
    <property type="entry name" value="PPIase_PpiC"/>
</dbReference>
<dbReference type="Pfam" id="PF13145">
    <property type="entry name" value="Rotamase_2"/>
    <property type="match status" value="1"/>
</dbReference>
<feature type="domain" description="PpiC" evidence="8">
    <location>
        <begin position="177"/>
        <end position="261"/>
    </location>
</feature>
<dbReference type="Proteomes" id="UP000075320">
    <property type="component" value="Unassembled WGS sequence"/>
</dbReference>
<evidence type="ECO:0000256" key="3">
    <source>
        <dbReference type="ARBA" id="ARBA00022729"/>
    </source>
</evidence>
<comment type="catalytic activity">
    <reaction evidence="1">
        <text>[protein]-peptidylproline (omega=180) = [protein]-peptidylproline (omega=0)</text>
        <dbReference type="Rhea" id="RHEA:16237"/>
        <dbReference type="Rhea" id="RHEA-COMP:10747"/>
        <dbReference type="Rhea" id="RHEA-COMP:10748"/>
        <dbReference type="ChEBI" id="CHEBI:83833"/>
        <dbReference type="ChEBI" id="CHEBI:83834"/>
        <dbReference type="EC" id="5.2.1.8"/>
    </reaction>
</comment>
<dbReference type="PANTHER" id="PTHR47245:SF1">
    <property type="entry name" value="FOLDASE PROTEIN PRSA"/>
    <property type="match status" value="1"/>
</dbReference>
<evidence type="ECO:0000256" key="4">
    <source>
        <dbReference type="ARBA" id="ARBA00023110"/>
    </source>
</evidence>
<dbReference type="Gene3D" id="1.10.4030.10">
    <property type="entry name" value="Porin chaperone SurA, peptide-binding domain"/>
    <property type="match status" value="1"/>
</dbReference>
<dbReference type="Gene3D" id="3.10.50.40">
    <property type="match status" value="1"/>
</dbReference>
<sequence length="322" mass="36829">MISKKSPALTGLFVFLSLALAGCPSSYQKISTKPVEKVNDHVLTSREFANLLARRLRQFDALAAKDPNNIHRIKEEILKDFLVKSLTLDWAQAQNITISDTTLDKEVDKLRANYPDDLSFRRALAQENLSFSEWREALRYSLIEKEVFKKINEKVKAVTDEEIKRYYDDHKDRYKRKERVYLRQIVVDEEAKIDAIKTDLKTTEFATLAKKYSITPEGKAGGVVGWIEKGTVDYFDPLFSAGSAPQVIKSPFGVHLIRVEKKAPASTQTLEEVKPQILRELKAQREQAEYVAWLDAQLRSSKVLKDYDLMNSIKVDTRGAND</sequence>
<dbReference type="InterPro" id="IPR027304">
    <property type="entry name" value="Trigger_fact/SurA_dom_sf"/>
</dbReference>
<feature type="signal peptide" evidence="7">
    <location>
        <begin position="1"/>
        <end position="21"/>
    </location>
</feature>
<dbReference type="Pfam" id="PF13624">
    <property type="entry name" value="SurA_N_3"/>
    <property type="match status" value="1"/>
</dbReference>
<evidence type="ECO:0000256" key="7">
    <source>
        <dbReference type="SAM" id="SignalP"/>
    </source>
</evidence>
<dbReference type="RefSeq" id="WP_061834307.1">
    <property type="nucleotide sequence ID" value="NZ_LUKE01000001.1"/>
</dbReference>
<name>A0A150WQQ9_BDEBC</name>
<comment type="caution">
    <text evidence="9">The sequence shown here is derived from an EMBL/GenBank/DDBJ whole genome shotgun (WGS) entry which is preliminary data.</text>
</comment>
<evidence type="ECO:0000313" key="10">
    <source>
        <dbReference type="Proteomes" id="UP000075320"/>
    </source>
</evidence>
<accession>A0A150WQQ9</accession>
<dbReference type="PROSITE" id="PS51257">
    <property type="entry name" value="PROKAR_LIPOPROTEIN"/>
    <property type="match status" value="1"/>
</dbReference>
<evidence type="ECO:0000256" key="5">
    <source>
        <dbReference type="ARBA" id="ARBA00023235"/>
    </source>
</evidence>
<evidence type="ECO:0000256" key="1">
    <source>
        <dbReference type="ARBA" id="ARBA00000971"/>
    </source>
</evidence>
<gene>
    <name evidence="9" type="ORF">AZI86_06705</name>
</gene>
<dbReference type="InterPro" id="IPR050245">
    <property type="entry name" value="PrsA_foldase"/>
</dbReference>
<protein>
    <recommendedName>
        <fullName evidence="2">peptidylprolyl isomerase</fullName>
        <ecNumber evidence="2">5.2.1.8</ecNumber>
    </recommendedName>
</protein>
<keyword evidence="5 6" id="KW-0413">Isomerase</keyword>
<keyword evidence="3 7" id="KW-0732">Signal</keyword>
<dbReference type="SUPFAM" id="SSF54534">
    <property type="entry name" value="FKBP-like"/>
    <property type="match status" value="1"/>
</dbReference>
<dbReference type="PANTHER" id="PTHR47245">
    <property type="entry name" value="PEPTIDYLPROLYL ISOMERASE"/>
    <property type="match status" value="1"/>
</dbReference>
<feature type="chain" id="PRO_5007809488" description="peptidylprolyl isomerase" evidence="7">
    <location>
        <begin position="22"/>
        <end position="322"/>
    </location>
</feature>
<dbReference type="EC" id="5.2.1.8" evidence="2"/>
<dbReference type="AlphaFoldDB" id="A0A150WQQ9"/>
<evidence type="ECO:0000256" key="6">
    <source>
        <dbReference type="PROSITE-ProRule" id="PRU00278"/>
    </source>
</evidence>
<keyword evidence="10" id="KW-1185">Reference proteome</keyword>
<dbReference type="PROSITE" id="PS50198">
    <property type="entry name" value="PPIC_PPIASE_2"/>
    <property type="match status" value="1"/>
</dbReference>
<dbReference type="OrthoDB" id="14196at2"/>
<keyword evidence="4 6" id="KW-0697">Rotamase</keyword>
<dbReference type="InterPro" id="IPR046357">
    <property type="entry name" value="PPIase_dom_sf"/>
</dbReference>
<evidence type="ECO:0000313" key="9">
    <source>
        <dbReference type="EMBL" id="KYG66728.1"/>
    </source>
</evidence>
<reference evidence="9 10" key="1">
    <citation type="submission" date="2016-03" db="EMBL/GenBank/DDBJ databases">
        <authorList>
            <person name="Ploux O."/>
        </authorList>
    </citation>
    <scope>NUCLEOTIDE SEQUENCE [LARGE SCALE GENOMIC DNA]</scope>
    <source>
        <strain evidence="9 10">R0</strain>
    </source>
</reference>
<organism evidence="9 10">
    <name type="scientific">Bdellovibrio bacteriovorus</name>
    <dbReference type="NCBI Taxonomy" id="959"/>
    <lineage>
        <taxon>Bacteria</taxon>
        <taxon>Pseudomonadati</taxon>
        <taxon>Bdellovibrionota</taxon>
        <taxon>Bdellovibrionia</taxon>
        <taxon>Bdellovibrionales</taxon>
        <taxon>Pseudobdellovibrionaceae</taxon>
        <taxon>Bdellovibrio</taxon>
    </lineage>
</organism>
<evidence type="ECO:0000259" key="8">
    <source>
        <dbReference type="PROSITE" id="PS50198"/>
    </source>
</evidence>
<dbReference type="GO" id="GO:0003755">
    <property type="term" value="F:peptidyl-prolyl cis-trans isomerase activity"/>
    <property type="evidence" value="ECO:0007669"/>
    <property type="project" value="UniProtKB-KW"/>
</dbReference>
<evidence type="ECO:0000256" key="2">
    <source>
        <dbReference type="ARBA" id="ARBA00013194"/>
    </source>
</evidence>
<dbReference type="SUPFAM" id="SSF109998">
    <property type="entry name" value="Triger factor/SurA peptide-binding domain-like"/>
    <property type="match status" value="1"/>
</dbReference>